<accession>A0ABU8BST8</accession>
<evidence type="ECO:0008006" key="3">
    <source>
        <dbReference type="Google" id="ProtNLM"/>
    </source>
</evidence>
<evidence type="ECO:0000313" key="2">
    <source>
        <dbReference type="Proteomes" id="UP001431963"/>
    </source>
</evidence>
<name>A0ABU8BST8_9RHOB</name>
<sequence>MRRILGLALIATVLGGVWLWLSQPKRLDRAALMARYAEPLPPQRPAGVFHLGHSLVGRDMPVMLAQLMGNRFHSQLGWGASLNQHWQGDVPGFAEENHAPFHRDAKQALASGEYDAVVLTEMVELKDAIKWHDSPRALGDWAAAARQVRGDVRVYLYETWHRLDDPAGWTARIAADLPALWEGTLLAQAMARPDGGTIHVIPAGQVMAALTAKIEAGEVPGLSRREDLFARNPDGSQDMIHLNDLGAYVVALTHFAVLAGQSPVGLPHALLRADGTPATAPDPKAAQIMQEVVWQVVTGYAATGVSG</sequence>
<dbReference type="EMBL" id="JBALHR010000003">
    <property type="protein sequence ID" value="MEH7827763.1"/>
    <property type="molecule type" value="Genomic_DNA"/>
</dbReference>
<proteinExistence type="predicted"/>
<dbReference type="Gene3D" id="3.40.50.1110">
    <property type="entry name" value="SGNH hydrolase"/>
    <property type="match status" value="1"/>
</dbReference>
<organism evidence="1 2">
    <name type="scientific">Gemmobacter denitrificans</name>
    <dbReference type="NCBI Taxonomy" id="3123040"/>
    <lineage>
        <taxon>Bacteria</taxon>
        <taxon>Pseudomonadati</taxon>
        <taxon>Pseudomonadota</taxon>
        <taxon>Alphaproteobacteria</taxon>
        <taxon>Rhodobacterales</taxon>
        <taxon>Paracoccaceae</taxon>
        <taxon>Gemmobacter</taxon>
    </lineage>
</organism>
<comment type="caution">
    <text evidence="1">The sequence shown here is derived from an EMBL/GenBank/DDBJ whole genome shotgun (WGS) entry which is preliminary data.</text>
</comment>
<dbReference type="RefSeq" id="WP_335421068.1">
    <property type="nucleotide sequence ID" value="NZ_JBALHR010000003.1"/>
</dbReference>
<dbReference type="InterPro" id="IPR036514">
    <property type="entry name" value="SGNH_hydro_sf"/>
</dbReference>
<reference evidence="1" key="1">
    <citation type="submission" date="2024-02" db="EMBL/GenBank/DDBJ databases">
        <title>Genome sequences of strain Gemmobacter sp. JM10B15.</title>
        <authorList>
            <person name="Zhang M."/>
        </authorList>
    </citation>
    <scope>NUCLEOTIDE SEQUENCE</scope>
    <source>
        <strain evidence="1">JM10B15</strain>
    </source>
</reference>
<protein>
    <recommendedName>
        <fullName evidence="3">SGNH/GDSL hydrolase family protein</fullName>
    </recommendedName>
</protein>
<dbReference type="Proteomes" id="UP001431963">
    <property type="component" value="Unassembled WGS sequence"/>
</dbReference>
<evidence type="ECO:0000313" key="1">
    <source>
        <dbReference type="EMBL" id="MEH7827763.1"/>
    </source>
</evidence>
<keyword evidence="2" id="KW-1185">Reference proteome</keyword>
<gene>
    <name evidence="1" type="ORF">V6590_06360</name>
</gene>